<keyword evidence="9" id="KW-1185">Reference proteome</keyword>
<evidence type="ECO:0000313" key="8">
    <source>
        <dbReference type="EMBL" id="MCH6472292.1"/>
    </source>
</evidence>
<name>A0ABS9U702_9MICC</name>
<reference evidence="8 9" key="1">
    <citation type="submission" date="2022-03" db="EMBL/GenBank/DDBJ databases">
        <title>Sinomonas sp. isolated from a soil.</title>
        <authorList>
            <person name="Han J."/>
            <person name="Kim D.-U."/>
        </authorList>
    </citation>
    <scope>NUCLEOTIDE SEQUENCE [LARGE SCALE GENOMIC DNA]</scope>
    <source>
        <strain evidence="8 9">5-5</strain>
    </source>
</reference>
<dbReference type="RefSeq" id="WP_241056188.1">
    <property type="nucleotide sequence ID" value="NZ_JAKZBV010000001.1"/>
</dbReference>
<feature type="transmembrane region" description="Helical" evidence="6">
    <location>
        <begin position="35"/>
        <end position="52"/>
    </location>
</feature>
<evidence type="ECO:0000256" key="4">
    <source>
        <dbReference type="ARBA" id="ARBA00022989"/>
    </source>
</evidence>
<keyword evidence="2" id="KW-1003">Cell membrane</keyword>
<evidence type="ECO:0000256" key="3">
    <source>
        <dbReference type="ARBA" id="ARBA00022692"/>
    </source>
</evidence>
<feature type="transmembrane region" description="Helical" evidence="6">
    <location>
        <begin position="58"/>
        <end position="77"/>
    </location>
</feature>
<dbReference type="Gene3D" id="1.20.120.1200">
    <property type="entry name" value="NADH-ubiquinone/plastoquinone oxidoreductase chain 6, subunit NuoJ"/>
    <property type="match status" value="1"/>
</dbReference>
<evidence type="ECO:0000256" key="2">
    <source>
        <dbReference type="ARBA" id="ARBA00022475"/>
    </source>
</evidence>
<proteinExistence type="predicted"/>
<dbReference type="InterPro" id="IPR042106">
    <property type="entry name" value="Nuo/plastoQ_OxRdtase_6_NuoJ"/>
</dbReference>
<evidence type="ECO:0000313" key="9">
    <source>
        <dbReference type="Proteomes" id="UP001202922"/>
    </source>
</evidence>
<feature type="domain" description="MrpA C-terminal/MbhD" evidence="7">
    <location>
        <begin position="17"/>
        <end position="80"/>
    </location>
</feature>
<evidence type="ECO:0000256" key="1">
    <source>
        <dbReference type="ARBA" id="ARBA00004651"/>
    </source>
</evidence>
<gene>
    <name evidence="8" type="ORF">L0M17_20385</name>
</gene>
<organism evidence="8 9">
    <name type="scientific">Sinomonas terrae</name>
    <dbReference type="NCBI Taxonomy" id="2908838"/>
    <lineage>
        <taxon>Bacteria</taxon>
        <taxon>Bacillati</taxon>
        <taxon>Actinomycetota</taxon>
        <taxon>Actinomycetes</taxon>
        <taxon>Micrococcales</taxon>
        <taxon>Micrococcaceae</taxon>
        <taxon>Sinomonas</taxon>
    </lineage>
</organism>
<comment type="caution">
    <text evidence="8">The sequence shown here is derived from an EMBL/GenBank/DDBJ whole genome shotgun (WGS) entry which is preliminary data.</text>
</comment>
<comment type="subcellular location">
    <subcellularLocation>
        <location evidence="1">Cell membrane</location>
        <topology evidence="1">Multi-pass membrane protein</topology>
    </subcellularLocation>
</comment>
<dbReference type="Proteomes" id="UP001202922">
    <property type="component" value="Unassembled WGS sequence"/>
</dbReference>
<protein>
    <submittedName>
        <fullName evidence="8">DUF4040 domain-containing protein</fullName>
    </submittedName>
</protein>
<dbReference type="EMBL" id="JAKZBV010000001">
    <property type="protein sequence ID" value="MCH6472292.1"/>
    <property type="molecule type" value="Genomic_DNA"/>
</dbReference>
<feature type="transmembrane region" description="Helical" evidence="6">
    <location>
        <begin position="6"/>
        <end position="28"/>
    </location>
</feature>
<evidence type="ECO:0000259" key="7">
    <source>
        <dbReference type="Pfam" id="PF13244"/>
    </source>
</evidence>
<evidence type="ECO:0000256" key="5">
    <source>
        <dbReference type="ARBA" id="ARBA00023136"/>
    </source>
</evidence>
<keyword evidence="3 6" id="KW-0812">Transmembrane</keyword>
<keyword evidence="4 6" id="KW-1133">Transmembrane helix</keyword>
<dbReference type="InterPro" id="IPR025383">
    <property type="entry name" value="MrpA_C/MbhD"/>
</dbReference>
<evidence type="ECO:0000256" key="6">
    <source>
        <dbReference type="SAM" id="Phobius"/>
    </source>
</evidence>
<sequence>MSSDFLTNALIAVSLTLVLVGAAVVVFTRQPSKQAVVLSVYGILLSIFFVTLQAPDVALSQVAIGTAVVPLIVVLSIRKIASIRDEAKSEAPSRRQEGEQP</sequence>
<accession>A0ABS9U702</accession>
<keyword evidence="5 6" id="KW-0472">Membrane</keyword>
<dbReference type="Pfam" id="PF13244">
    <property type="entry name" value="MbhD"/>
    <property type="match status" value="1"/>
</dbReference>